<sequence length="370" mass="41027">MPKDPIFKGLGDPLGVIPLDSIQPGDGLTTKKVDMTTLTSYNLLPKQQKTVLVPGSPNIWSPPQTPRKVKPDAGLYPMDPNRHVFPQCPLEPLFRAIALTQPAMRMDGIDLVTDRRNLRLLLGFVSGKKSPFRIDVEVVHHTVLFSCWTPRAVTYIDRSAAAGYGHEFEKASTRQPRGVRASIMHNRVIRYVLGGVSIILRYEVDGCTGSGNDIHRGMAVSRSEKTPTGYTVCRAGKMVAPSRIIEIKTGRVGKNLDVSKNIEQLWFSQTPILCEGHYDETGRFTSISKSNVLKLGRLEKWEDGHQEQLTKLATLLRVIVEMAKTEGWNKFALVSSEGALNIFSLINQNGKGLPVDLHSMWSSQDTGKEA</sequence>
<reference evidence="2" key="1">
    <citation type="journal article" date="2017" name="Genome Biol.">
        <title>Comparative genomics reveals high biological diversity and specific adaptations in the industrially and medically important fungal genus Aspergillus.</title>
        <authorList>
            <person name="de Vries R.P."/>
            <person name="Riley R."/>
            <person name="Wiebenga A."/>
            <person name="Aguilar-Osorio G."/>
            <person name="Amillis S."/>
            <person name="Uchima C.A."/>
            <person name="Anderluh G."/>
            <person name="Asadollahi M."/>
            <person name="Askin M."/>
            <person name="Barry K."/>
            <person name="Battaglia E."/>
            <person name="Bayram O."/>
            <person name="Benocci T."/>
            <person name="Braus-Stromeyer S.A."/>
            <person name="Caldana C."/>
            <person name="Canovas D."/>
            <person name="Cerqueira G.C."/>
            <person name="Chen F."/>
            <person name="Chen W."/>
            <person name="Choi C."/>
            <person name="Clum A."/>
            <person name="Dos Santos R.A."/>
            <person name="Damasio A.R."/>
            <person name="Diallinas G."/>
            <person name="Emri T."/>
            <person name="Fekete E."/>
            <person name="Flipphi M."/>
            <person name="Freyberg S."/>
            <person name="Gallo A."/>
            <person name="Gournas C."/>
            <person name="Habgood R."/>
            <person name="Hainaut M."/>
            <person name="Harispe M.L."/>
            <person name="Henrissat B."/>
            <person name="Hilden K.S."/>
            <person name="Hope R."/>
            <person name="Hossain A."/>
            <person name="Karabika E."/>
            <person name="Karaffa L."/>
            <person name="Karanyi Z."/>
            <person name="Krasevec N."/>
            <person name="Kuo A."/>
            <person name="Kusch H."/>
            <person name="LaButti K."/>
            <person name="Lagendijk E.L."/>
            <person name="Lapidus A."/>
            <person name="Levasseur A."/>
            <person name="Lindquist E."/>
            <person name="Lipzen A."/>
            <person name="Logrieco A.F."/>
            <person name="MacCabe A."/>
            <person name="Maekelae M.R."/>
            <person name="Malavazi I."/>
            <person name="Melin P."/>
            <person name="Meyer V."/>
            <person name="Mielnichuk N."/>
            <person name="Miskei M."/>
            <person name="Molnar A.P."/>
            <person name="Mule G."/>
            <person name="Ngan C.Y."/>
            <person name="Orejas M."/>
            <person name="Orosz E."/>
            <person name="Ouedraogo J.P."/>
            <person name="Overkamp K.M."/>
            <person name="Park H.-S."/>
            <person name="Perrone G."/>
            <person name="Piumi F."/>
            <person name="Punt P.J."/>
            <person name="Ram A.F."/>
            <person name="Ramon A."/>
            <person name="Rauscher S."/>
            <person name="Record E."/>
            <person name="Riano-Pachon D.M."/>
            <person name="Robert V."/>
            <person name="Roehrig J."/>
            <person name="Ruller R."/>
            <person name="Salamov A."/>
            <person name="Salih N.S."/>
            <person name="Samson R.A."/>
            <person name="Sandor E."/>
            <person name="Sanguinetti M."/>
            <person name="Schuetze T."/>
            <person name="Sepcic K."/>
            <person name="Shelest E."/>
            <person name="Sherlock G."/>
            <person name="Sophianopoulou V."/>
            <person name="Squina F.M."/>
            <person name="Sun H."/>
            <person name="Susca A."/>
            <person name="Todd R.B."/>
            <person name="Tsang A."/>
            <person name="Unkles S.E."/>
            <person name="van de Wiele N."/>
            <person name="van Rossen-Uffink D."/>
            <person name="Oliveira J.V."/>
            <person name="Vesth T.C."/>
            <person name="Visser J."/>
            <person name="Yu J.-H."/>
            <person name="Zhou M."/>
            <person name="Andersen M.R."/>
            <person name="Archer D.B."/>
            <person name="Baker S.E."/>
            <person name="Benoit I."/>
            <person name="Brakhage A.A."/>
            <person name="Braus G.H."/>
            <person name="Fischer R."/>
            <person name="Frisvad J.C."/>
            <person name="Goldman G.H."/>
            <person name="Houbraken J."/>
            <person name="Oakley B."/>
            <person name="Pocsi I."/>
            <person name="Scazzocchio C."/>
            <person name="Seiboth B."/>
            <person name="vanKuyk P.A."/>
            <person name="Wortman J."/>
            <person name="Dyer P.S."/>
            <person name="Grigoriev I.V."/>
        </authorList>
    </citation>
    <scope>NUCLEOTIDE SEQUENCE [LARGE SCALE GENOMIC DNA]</scope>
    <source>
        <strain evidence="2">DTO 134E9</strain>
    </source>
</reference>
<dbReference type="Proteomes" id="UP000184383">
    <property type="component" value="Unassembled WGS sequence"/>
</dbReference>
<keyword evidence="2" id="KW-1185">Reference proteome</keyword>
<gene>
    <name evidence="1" type="ORF">ASPWEDRAFT_41672</name>
</gene>
<accession>A0A1L9RFZ9</accession>
<dbReference type="STRING" id="1073089.A0A1L9RFZ9"/>
<name>A0A1L9RFZ9_ASPWE</name>
<dbReference type="EMBL" id="KV878213">
    <property type="protein sequence ID" value="OJJ33797.1"/>
    <property type="molecule type" value="Genomic_DNA"/>
</dbReference>
<proteinExistence type="predicted"/>
<dbReference type="AlphaFoldDB" id="A0A1L9RFZ9"/>
<dbReference type="GeneID" id="63751465"/>
<evidence type="ECO:0008006" key="3">
    <source>
        <dbReference type="Google" id="ProtNLM"/>
    </source>
</evidence>
<dbReference type="PANTHER" id="PTHR35179:SF1">
    <property type="entry name" value="INTEGRAL MEMBRANE PROTEIN"/>
    <property type="match status" value="1"/>
</dbReference>
<dbReference type="OrthoDB" id="5393654at2759"/>
<protein>
    <recommendedName>
        <fullName evidence="3">Decapping nuclease</fullName>
    </recommendedName>
</protein>
<evidence type="ECO:0000313" key="1">
    <source>
        <dbReference type="EMBL" id="OJJ33797.1"/>
    </source>
</evidence>
<dbReference type="RefSeq" id="XP_040687473.1">
    <property type="nucleotide sequence ID" value="XM_040835617.1"/>
</dbReference>
<dbReference type="PANTHER" id="PTHR35179">
    <property type="entry name" value="PROTEIN CBG02620"/>
    <property type="match status" value="1"/>
</dbReference>
<evidence type="ECO:0000313" key="2">
    <source>
        <dbReference type="Proteomes" id="UP000184383"/>
    </source>
</evidence>
<organism evidence="1 2">
    <name type="scientific">Aspergillus wentii DTO 134E9</name>
    <dbReference type="NCBI Taxonomy" id="1073089"/>
    <lineage>
        <taxon>Eukaryota</taxon>
        <taxon>Fungi</taxon>
        <taxon>Dikarya</taxon>
        <taxon>Ascomycota</taxon>
        <taxon>Pezizomycotina</taxon>
        <taxon>Eurotiomycetes</taxon>
        <taxon>Eurotiomycetidae</taxon>
        <taxon>Eurotiales</taxon>
        <taxon>Aspergillaceae</taxon>
        <taxon>Aspergillus</taxon>
        <taxon>Aspergillus subgen. Cremei</taxon>
    </lineage>
</organism>
<dbReference type="VEuPathDB" id="FungiDB:ASPWEDRAFT_41672"/>